<dbReference type="RefSeq" id="WP_251960036.1">
    <property type="nucleotide sequence ID" value="NZ_AP025732.1"/>
</dbReference>
<dbReference type="Pfam" id="PF13450">
    <property type="entry name" value="NAD_binding_8"/>
    <property type="match status" value="1"/>
</dbReference>
<dbReference type="InterPro" id="IPR052542">
    <property type="entry name" value="Cholesterol_Oxidase"/>
</dbReference>
<reference evidence="7" key="1">
    <citation type="submission" date="2022-04" db="EMBL/GenBank/DDBJ databases">
        <title>Complete genome sequence of a cyanobacterium, Nostoc sp. SO-36, isolated in Antarctica.</title>
        <authorList>
            <person name="Kanesaki Y."/>
            <person name="Effendi D."/>
            <person name="Sakamoto T."/>
            <person name="Ohtani S."/>
            <person name="Awai K."/>
        </authorList>
    </citation>
    <scope>NUCLEOTIDE SEQUENCE</scope>
    <source>
        <strain evidence="7">SO-36</strain>
    </source>
</reference>
<dbReference type="SUPFAM" id="SSF51905">
    <property type="entry name" value="FAD/NAD(P)-binding domain"/>
    <property type="match status" value="1"/>
</dbReference>
<dbReference type="InterPro" id="IPR000172">
    <property type="entry name" value="GMC_OxRdtase_N"/>
</dbReference>
<gene>
    <name evidence="7" type="ORF">ANSO36C_28550</name>
</gene>
<keyword evidence="5" id="KW-0560">Oxidoreductase</keyword>
<comment type="cofactor">
    <cofactor evidence="1">
        <name>FAD</name>
        <dbReference type="ChEBI" id="CHEBI:57692"/>
    </cofactor>
</comment>
<proteinExistence type="inferred from homology"/>
<keyword evidence="4" id="KW-0274">FAD</keyword>
<sequence>MSQQFDVIVIGSGFGGSVVTCRLAESGARVLVLERGRRWTKDQYPRQAKDAWIYEHTQPQKYNGWLDLRFFKGMAVAQGAGVGGGSLCYSSVVLEANPTRFEQGWPREITYSELLPYYDRVRKMMGVRPIPPGQHTQRAKLMQQAAQKVGYSDRFQSMPLAISFDSDWNYQLEDPLNEKHSRQFVNAQGQKQGTCIHLGNCDLGCDVHAKNTLDLNYIPAGENKGAEVRSLHLVRYIQPDEGGYRVIFDRIEDGKLIRGEERAKIVVIAAGSLGSSELLLNSRDKYGTLPKISQQLGKKLEC</sequence>
<name>A0ABM7Z240_NOSCO</name>
<keyword evidence="3" id="KW-0285">Flavoprotein</keyword>
<protein>
    <recommendedName>
        <fullName evidence="6">Glucose-methanol-choline oxidoreductase N-terminal domain-containing protein</fullName>
    </recommendedName>
</protein>
<accession>A0ABM7Z240</accession>
<evidence type="ECO:0000313" key="7">
    <source>
        <dbReference type="EMBL" id="BDI17053.1"/>
    </source>
</evidence>
<evidence type="ECO:0000256" key="4">
    <source>
        <dbReference type="ARBA" id="ARBA00022827"/>
    </source>
</evidence>
<evidence type="ECO:0000313" key="8">
    <source>
        <dbReference type="Proteomes" id="UP001055453"/>
    </source>
</evidence>
<dbReference type="Pfam" id="PF00732">
    <property type="entry name" value="GMC_oxred_N"/>
    <property type="match status" value="1"/>
</dbReference>
<dbReference type="PANTHER" id="PTHR47470:SF1">
    <property type="entry name" value="FAD-DEPENDENT OXIDOREDUCTASE 2 FAD BINDING DOMAIN-CONTAINING PROTEIN"/>
    <property type="match status" value="1"/>
</dbReference>
<dbReference type="Gene3D" id="3.50.50.60">
    <property type="entry name" value="FAD/NAD(P)-binding domain"/>
    <property type="match status" value="2"/>
</dbReference>
<evidence type="ECO:0000256" key="3">
    <source>
        <dbReference type="ARBA" id="ARBA00022630"/>
    </source>
</evidence>
<organism evidence="7 8">
    <name type="scientific">Nostoc cf. commune SO-36</name>
    <dbReference type="NCBI Taxonomy" id="449208"/>
    <lineage>
        <taxon>Bacteria</taxon>
        <taxon>Bacillati</taxon>
        <taxon>Cyanobacteriota</taxon>
        <taxon>Cyanophyceae</taxon>
        <taxon>Nostocales</taxon>
        <taxon>Nostocaceae</taxon>
        <taxon>Nostoc</taxon>
    </lineage>
</organism>
<dbReference type="Proteomes" id="UP001055453">
    <property type="component" value="Chromosome"/>
</dbReference>
<dbReference type="EMBL" id="AP025732">
    <property type="protein sequence ID" value="BDI17053.1"/>
    <property type="molecule type" value="Genomic_DNA"/>
</dbReference>
<keyword evidence="8" id="KW-1185">Reference proteome</keyword>
<dbReference type="InterPro" id="IPR036188">
    <property type="entry name" value="FAD/NAD-bd_sf"/>
</dbReference>
<dbReference type="PANTHER" id="PTHR47470">
    <property type="entry name" value="CHOLESTEROL OXIDASE"/>
    <property type="match status" value="1"/>
</dbReference>
<evidence type="ECO:0000256" key="1">
    <source>
        <dbReference type="ARBA" id="ARBA00001974"/>
    </source>
</evidence>
<evidence type="ECO:0000256" key="5">
    <source>
        <dbReference type="ARBA" id="ARBA00023002"/>
    </source>
</evidence>
<evidence type="ECO:0000259" key="6">
    <source>
        <dbReference type="Pfam" id="PF00732"/>
    </source>
</evidence>
<feature type="domain" description="Glucose-methanol-choline oxidoreductase N-terminal" evidence="6">
    <location>
        <begin position="74"/>
        <end position="152"/>
    </location>
</feature>
<comment type="similarity">
    <text evidence="2">Belongs to the GMC oxidoreductase family.</text>
</comment>
<evidence type="ECO:0000256" key="2">
    <source>
        <dbReference type="ARBA" id="ARBA00010790"/>
    </source>
</evidence>